<dbReference type="Gene3D" id="3.40.50.300">
    <property type="entry name" value="P-loop containing nucleotide triphosphate hydrolases"/>
    <property type="match status" value="2"/>
</dbReference>
<name>A0A8S1DAZ5_9INSE</name>
<keyword evidence="3" id="KW-0962">Peroxisome biogenesis</keyword>
<comment type="similarity">
    <text evidence="2">Belongs to the AAA ATPase family.</text>
</comment>
<dbReference type="Proteomes" id="UP000494165">
    <property type="component" value="Unassembled WGS sequence"/>
</dbReference>
<comment type="caution">
    <text evidence="12">The sequence shown here is derived from an EMBL/GenBank/DDBJ whole genome shotgun (WGS) entry which is preliminary data.</text>
</comment>
<comment type="catalytic activity">
    <reaction evidence="10">
        <text>ATP + H2O = ADP + phosphate + H(+)</text>
        <dbReference type="Rhea" id="RHEA:13065"/>
        <dbReference type="ChEBI" id="CHEBI:15377"/>
        <dbReference type="ChEBI" id="CHEBI:15378"/>
        <dbReference type="ChEBI" id="CHEBI:30616"/>
        <dbReference type="ChEBI" id="CHEBI:43474"/>
        <dbReference type="ChEBI" id="CHEBI:456216"/>
    </reaction>
    <physiologicalReaction direction="left-to-right" evidence="10">
        <dbReference type="Rhea" id="RHEA:13066"/>
    </physiologicalReaction>
</comment>
<dbReference type="SUPFAM" id="SSF52540">
    <property type="entry name" value="P-loop containing nucleoside triphosphate hydrolases"/>
    <property type="match status" value="2"/>
</dbReference>
<keyword evidence="4" id="KW-0547">Nucleotide-binding</keyword>
<dbReference type="EMBL" id="CADEPI010000147">
    <property type="protein sequence ID" value="CAB3377539.1"/>
    <property type="molecule type" value="Genomic_DNA"/>
</dbReference>
<gene>
    <name evidence="12" type="ORF">CLODIP_2_CD01366</name>
</gene>
<comment type="subcellular location">
    <subcellularLocation>
        <location evidence="1">Membrane</location>
    </subcellularLocation>
</comment>
<evidence type="ECO:0000256" key="7">
    <source>
        <dbReference type="ARBA" id="ARBA00023136"/>
    </source>
</evidence>
<evidence type="ECO:0000256" key="1">
    <source>
        <dbReference type="ARBA" id="ARBA00004370"/>
    </source>
</evidence>
<dbReference type="GO" id="GO:0005524">
    <property type="term" value="F:ATP binding"/>
    <property type="evidence" value="ECO:0007669"/>
    <property type="project" value="UniProtKB-KW"/>
</dbReference>
<dbReference type="InterPro" id="IPR027417">
    <property type="entry name" value="P-loop_NTPase"/>
</dbReference>
<dbReference type="InterPro" id="IPR003959">
    <property type="entry name" value="ATPase_AAA_core"/>
</dbReference>
<evidence type="ECO:0000256" key="6">
    <source>
        <dbReference type="ARBA" id="ARBA00022840"/>
    </source>
</evidence>
<dbReference type="FunFam" id="3.40.50.300:FF:000109">
    <property type="entry name" value="Peroxisomal biogenesis factor 6"/>
    <property type="match status" value="1"/>
</dbReference>
<dbReference type="InterPro" id="IPR050168">
    <property type="entry name" value="AAA_ATPase_domain"/>
</dbReference>
<evidence type="ECO:0000313" key="12">
    <source>
        <dbReference type="EMBL" id="CAB3377539.1"/>
    </source>
</evidence>
<evidence type="ECO:0000259" key="11">
    <source>
        <dbReference type="SMART" id="SM00382"/>
    </source>
</evidence>
<dbReference type="SMART" id="SM00382">
    <property type="entry name" value="AAA"/>
    <property type="match status" value="1"/>
</dbReference>
<evidence type="ECO:0000256" key="9">
    <source>
        <dbReference type="ARBA" id="ARBA00034920"/>
    </source>
</evidence>
<keyword evidence="13" id="KW-1185">Reference proteome</keyword>
<feature type="domain" description="AAA+ ATPase" evidence="11">
    <location>
        <begin position="553"/>
        <end position="695"/>
    </location>
</feature>
<evidence type="ECO:0000256" key="10">
    <source>
        <dbReference type="ARBA" id="ARBA00048778"/>
    </source>
</evidence>
<evidence type="ECO:0000313" key="13">
    <source>
        <dbReference type="Proteomes" id="UP000494165"/>
    </source>
</evidence>
<dbReference type="GO" id="GO:0016558">
    <property type="term" value="P:protein import into peroxisome matrix"/>
    <property type="evidence" value="ECO:0007669"/>
    <property type="project" value="TreeGrafter"/>
</dbReference>
<dbReference type="OrthoDB" id="2187at2759"/>
<dbReference type="GO" id="GO:0005829">
    <property type="term" value="C:cytosol"/>
    <property type="evidence" value="ECO:0007669"/>
    <property type="project" value="TreeGrafter"/>
</dbReference>
<evidence type="ECO:0000256" key="5">
    <source>
        <dbReference type="ARBA" id="ARBA00022801"/>
    </source>
</evidence>
<dbReference type="PANTHER" id="PTHR23077">
    <property type="entry name" value="AAA-FAMILY ATPASE"/>
    <property type="match status" value="1"/>
</dbReference>
<dbReference type="Gene3D" id="1.10.8.60">
    <property type="match status" value="1"/>
</dbReference>
<dbReference type="GO" id="GO:0016887">
    <property type="term" value="F:ATP hydrolysis activity"/>
    <property type="evidence" value="ECO:0007669"/>
    <property type="project" value="InterPro"/>
</dbReference>
<organism evidence="12 13">
    <name type="scientific">Cloeon dipterum</name>
    <dbReference type="NCBI Taxonomy" id="197152"/>
    <lineage>
        <taxon>Eukaryota</taxon>
        <taxon>Metazoa</taxon>
        <taxon>Ecdysozoa</taxon>
        <taxon>Arthropoda</taxon>
        <taxon>Hexapoda</taxon>
        <taxon>Insecta</taxon>
        <taxon>Pterygota</taxon>
        <taxon>Palaeoptera</taxon>
        <taxon>Ephemeroptera</taxon>
        <taxon>Pisciforma</taxon>
        <taxon>Baetidae</taxon>
        <taxon>Cloeon</taxon>
    </lineage>
</organism>
<sequence>MLSSGRLKKTVICLQVLRYMVRIVGQIRMSALERRVEVVPVAVPTEVFKDYLGDNELDENHSVIVHPEVARILQVKSLDWIWIHFSEELKILAKIVTSDFILQNDVILPDALFFNGTAGSCDKDQLVLSPSLLEKLPKAVTFDVSIQACPTGWDASDIDTLLAEYFKIPRPICIFDVFCISVKNYAPEMFYSKLNVDLDADFVWFKVESVATESGGSVDKCKRLCFEASRQQTMVALVQSTGGGIPGKLDCFLGHKEQYLELEKAVKVYLDSKYYKVLHQGRGLLIHGKAGCEELYRAVAKNLGLTLIIQNCRELNMPSGSAGQIEGKLKQLVAKVTAKNSPSLIVFDNIEVLGHDHESTNAEAEDFRLTTCLSTILSSLPAGKCAVLGVTSRPKSVNPSIGRSWLLATTIPVQHPSDPESCLRQLLARHGFYQKNIPIALPKMGLREMAFLTRKLVESQVDPLIKEFNQLSSTDNRKEQLSEFSRAKLGAEIEKKHWVASIEMLKISCQEVVSNIPKVYWEDIGGLEEVRKEVLRTVSLPIKFPFLRKSGLKRSGILLYGPPGTGKTLVAKAVATECGLSFISVKGAELLSMYVGQSEENVRDVFMRARQVAPSVIFFDELDALAPSRGQGGDGGGNVSDRVVSQLMAEMDGIEQNLNNAPVFVMAATNRVDLVETALLRPGRFDKLMYVGPSKSDEAKLGVLRALTRK</sequence>
<dbReference type="GO" id="GO:0005778">
    <property type="term" value="C:peroxisomal membrane"/>
    <property type="evidence" value="ECO:0007669"/>
    <property type="project" value="TreeGrafter"/>
</dbReference>
<reference evidence="12 13" key="1">
    <citation type="submission" date="2020-04" db="EMBL/GenBank/DDBJ databases">
        <authorList>
            <person name="Alioto T."/>
            <person name="Alioto T."/>
            <person name="Gomez Garrido J."/>
        </authorList>
    </citation>
    <scope>NUCLEOTIDE SEQUENCE [LARGE SCALE GENOMIC DNA]</scope>
</reference>
<dbReference type="AlphaFoldDB" id="A0A8S1DAZ5"/>
<dbReference type="InterPro" id="IPR003593">
    <property type="entry name" value="AAA+_ATPase"/>
</dbReference>
<keyword evidence="5" id="KW-0378">Hydrolase</keyword>
<dbReference type="Pfam" id="PF00004">
    <property type="entry name" value="AAA"/>
    <property type="match status" value="2"/>
</dbReference>
<keyword evidence="6" id="KW-0067">ATP-binding</keyword>
<evidence type="ECO:0000256" key="4">
    <source>
        <dbReference type="ARBA" id="ARBA00022741"/>
    </source>
</evidence>
<evidence type="ECO:0000256" key="8">
    <source>
        <dbReference type="ARBA" id="ARBA00034811"/>
    </source>
</evidence>
<evidence type="ECO:0000256" key="2">
    <source>
        <dbReference type="ARBA" id="ARBA00006914"/>
    </source>
</evidence>
<proteinExistence type="inferred from homology"/>
<evidence type="ECO:0000256" key="3">
    <source>
        <dbReference type="ARBA" id="ARBA00022593"/>
    </source>
</evidence>
<accession>A0A8S1DAZ5</accession>
<dbReference type="PANTHER" id="PTHR23077:SF9">
    <property type="entry name" value="PEROXISOMAL ATPASE PEX6"/>
    <property type="match status" value="1"/>
</dbReference>
<protein>
    <recommendedName>
        <fullName evidence="8">Peroxisomal ATPase PEX6</fullName>
    </recommendedName>
    <alternativeName>
        <fullName evidence="9">Peroxin-6</fullName>
    </alternativeName>
</protein>
<keyword evidence="7" id="KW-0472">Membrane</keyword>